<evidence type="ECO:0000313" key="3">
    <source>
        <dbReference type="Proteomes" id="UP000436911"/>
    </source>
</evidence>
<sequence length="226" mass="24337">MDDGKGENSGLFGAHTPGENPAAAKVGAVKAAVADAMGDLAARLTGQEEEAEQPSLMLDEMDEQMALFSGPVRHVANQIDIARRGRGRPKGSQNKSSREFADVLQRMGYRHPGLNLAAMANADPAALALELGLLPDVPDGWDATEWLRELVRDTRLSVDEARSLLSQAYAIIGKANIELLPYFESKAPTKLNVDKKSVMGIMVIGEMEAPKADKSDILDLTKFPDP</sequence>
<evidence type="ECO:0000256" key="1">
    <source>
        <dbReference type="SAM" id="MobiDB-lite"/>
    </source>
</evidence>
<protein>
    <submittedName>
        <fullName evidence="2">Uncharacterized protein</fullName>
    </submittedName>
</protein>
<dbReference type="EMBL" id="QUSG01000008">
    <property type="protein sequence ID" value="KAA3526115.1"/>
    <property type="molecule type" value="Genomic_DNA"/>
</dbReference>
<comment type="caution">
    <text evidence="2">The sequence shown here is derived from an EMBL/GenBank/DDBJ whole genome shotgun (WGS) entry which is preliminary data.</text>
</comment>
<gene>
    <name evidence="2" type="ORF">DXT89_16455</name>
</gene>
<reference evidence="2 3" key="1">
    <citation type="submission" date="2018-08" db="EMBL/GenBank/DDBJ databases">
        <title>Genome sequencing of Agrobacterium vitis strain ICMP 10754.</title>
        <authorList>
            <person name="Visnovsky S.B."/>
            <person name="Pitman A.R."/>
        </authorList>
    </citation>
    <scope>NUCLEOTIDE SEQUENCE [LARGE SCALE GENOMIC DNA]</scope>
    <source>
        <strain evidence="2 3">ICMP 10754</strain>
    </source>
</reference>
<accession>A0A7J4X2S9</accession>
<dbReference type="Proteomes" id="UP000436911">
    <property type="component" value="Unassembled WGS sequence"/>
</dbReference>
<name>A0A7J4X2S9_AGRVI</name>
<organism evidence="2 3">
    <name type="scientific">Agrobacterium vitis</name>
    <name type="common">Rhizobium vitis</name>
    <dbReference type="NCBI Taxonomy" id="373"/>
    <lineage>
        <taxon>Bacteria</taxon>
        <taxon>Pseudomonadati</taxon>
        <taxon>Pseudomonadota</taxon>
        <taxon>Alphaproteobacteria</taxon>
        <taxon>Hyphomicrobiales</taxon>
        <taxon>Rhizobiaceae</taxon>
        <taxon>Rhizobium/Agrobacterium group</taxon>
        <taxon>Agrobacterium</taxon>
    </lineage>
</organism>
<feature type="region of interest" description="Disordered" evidence="1">
    <location>
        <begin position="1"/>
        <end position="21"/>
    </location>
</feature>
<dbReference type="AlphaFoldDB" id="A0A7J4X2S9"/>
<proteinExistence type="predicted"/>
<dbReference type="RefSeq" id="WP_149916854.1">
    <property type="nucleotide sequence ID" value="NZ_QUSG01000008.1"/>
</dbReference>
<evidence type="ECO:0000313" key="2">
    <source>
        <dbReference type="EMBL" id="KAA3526115.1"/>
    </source>
</evidence>